<dbReference type="RefSeq" id="WP_269084879.1">
    <property type="nucleotide sequence ID" value="NZ_BDCO01000002.1"/>
</dbReference>
<comment type="caution">
    <text evidence="1">The sequence shown here is derived from an EMBL/GenBank/DDBJ whole genome shotgun (WGS) entry which is preliminary data.</text>
</comment>
<dbReference type="InParanoid" id="A0A146GCI6"/>
<proteinExistence type="predicted"/>
<accession>A0A146GCI6</accession>
<protein>
    <submittedName>
        <fullName evidence="1">Uncharacterized protein</fullName>
    </submittedName>
</protein>
<evidence type="ECO:0000313" key="2">
    <source>
        <dbReference type="Proteomes" id="UP000076023"/>
    </source>
</evidence>
<keyword evidence="2" id="KW-1185">Reference proteome</keyword>
<evidence type="ECO:0000313" key="1">
    <source>
        <dbReference type="EMBL" id="GAT34236.1"/>
    </source>
</evidence>
<name>A0A146GCI6_TERSA</name>
<sequence length="44" mass="4930">MPEEFEALKTKIETGDQQSRLALQEEICPCVEKTIQGKPVKILG</sequence>
<dbReference type="AlphaFoldDB" id="A0A146GCI6"/>
<organism evidence="1 2">
    <name type="scientific">Terrimicrobium sacchariphilum</name>
    <dbReference type="NCBI Taxonomy" id="690879"/>
    <lineage>
        <taxon>Bacteria</taxon>
        <taxon>Pseudomonadati</taxon>
        <taxon>Verrucomicrobiota</taxon>
        <taxon>Terrimicrobiia</taxon>
        <taxon>Terrimicrobiales</taxon>
        <taxon>Terrimicrobiaceae</taxon>
        <taxon>Terrimicrobium</taxon>
    </lineage>
</organism>
<reference evidence="2" key="1">
    <citation type="journal article" date="2017" name="Genome Announc.">
        <title>Draft Genome Sequence of Terrimicrobium sacchariphilum NM-5T, a Facultative Anaerobic Soil Bacterium of the Class Spartobacteria.</title>
        <authorList>
            <person name="Qiu Y.L."/>
            <person name="Tourlousse D.M."/>
            <person name="Matsuura N."/>
            <person name="Ohashi A."/>
            <person name="Sekiguchi Y."/>
        </authorList>
    </citation>
    <scope>NUCLEOTIDE SEQUENCE [LARGE SCALE GENOMIC DNA]</scope>
    <source>
        <strain evidence="2">NM-5</strain>
    </source>
</reference>
<gene>
    <name evidence="1" type="ORF">TSACC_22661</name>
</gene>
<dbReference type="Proteomes" id="UP000076023">
    <property type="component" value="Unassembled WGS sequence"/>
</dbReference>
<dbReference type="EMBL" id="BDCO01000002">
    <property type="protein sequence ID" value="GAT34236.1"/>
    <property type="molecule type" value="Genomic_DNA"/>
</dbReference>